<keyword evidence="9 14" id="KW-0520">NAD</keyword>
<feature type="active site" description="Proton acceptor" evidence="13">
    <location>
        <position position="440"/>
    </location>
</feature>
<feature type="binding site" evidence="14">
    <location>
        <begin position="140"/>
        <end position="142"/>
    </location>
    <ligand>
        <name>FAD</name>
        <dbReference type="ChEBI" id="CHEBI:57692"/>
    </ligand>
</feature>
<dbReference type="SUPFAM" id="SSF55424">
    <property type="entry name" value="FAD/NAD-linked reductases, dimerisation (C-terminal) domain"/>
    <property type="match status" value="1"/>
</dbReference>
<dbReference type="GO" id="GO:0005737">
    <property type="term" value="C:cytoplasm"/>
    <property type="evidence" value="ECO:0007669"/>
    <property type="project" value="UniProtKB-SubCell"/>
</dbReference>
<dbReference type="PANTHER" id="PTHR22912">
    <property type="entry name" value="DISULFIDE OXIDOREDUCTASE"/>
    <property type="match status" value="1"/>
</dbReference>
<dbReference type="InterPro" id="IPR004099">
    <property type="entry name" value="Pyr_nucl-diS_OxRdtase_dimer"/>
</dbReference>
<evidence type="ECO:0000256" key="8">
    <source>
        <dbReference type="ARBA" id="ARBA00023002"/>
    </source>
</evidence>
<dbReference type="Pfam" id="PF02852">
    <property type="entry name" value="Pyr_redox_dim"/>
    <property type="match status" value="1"/>
</dbReference>
<dbReference type="EMBL" id="WHNX01000007">
    <property type="protein sequence ID" value="MPW25401.1"/>
    <property type="molecule type" value="Genomic_DNA"/>
</dbReference>
<dbReference type="AlphaFoldDB" id="A0A6A7K7S1"/>
<organism evidence="19 20">
    <name type="scientific">Alkalibaculum sporogenes</name>
    <dbReference type="NCBI Taxonomy" id="2655001"/>
    <lineage>
        <taxon>Bacteria</taxon>
        <taxon>Bacillati</taxon>
        <taxon>Bacillota</taxon>
        <taxon>Clostridia</taxon>
        <taxon>Eubacteriales</taxon>
        <taxon>Eubacteriaceae</taxon>
        <taxon>Alkalibaculum</taxon>
    </lineage>
</organism>
<keyword evidence="7 14" id="KW-0274">FAD</keyword>
<evidence type="ECO:0000256" key="5">
    <source>
        <dbReference type="ARBA" id="ARBA00022490"/>
    </source>
</evidence>
<dbReference type="Gene3D" id="3.50.50.60">
    <property type="entry name" value="FAD/NAD(P)-binding domain"/>
    <property type="match status" value="2"/>
</dbReference>
<evidence type="ECO:0000256" key="1">
    <source>
        <dbReference type="ARBA" id="ARBA00004496"/>
    </source>
</evidence>
<evidence type="ECO:0000313" key="19">
    <source>
        <dbReference type="EMBL" id="MPW25401.1"/>
    </source>
</evidence>
<sequence>MVYDLIVIGAGPGGYLAAERAGGAGLKTMVIEKKNIGGVCLNEGCVPSKTILNSSKIYEYAKNGNKYGVTCENVIYDQKKVIKRKNIVVKKLVSGIQAVLAKNKVEVVSGKGVIVGKTSEGFEISVNGEQHTCKNLIIATGSEALIPPIPGVKEAFEKSIIVTNREILDLTTIPERLTVIGGGVIGLEMASYFATVGSKVTVIEMMDRIGGYTDREIGTILKGNLEKKGITFLLESKVTKVMDSRVYYEIEGKETSIDSDKILLSIGRRANISNIGLEKLSIAVEKGAIKVDETCKTNIPSVYAIGDINGTSMLAHTAYREAEVAVNNILGNRDIMRYSAIPSVIYTNPEVASVGETEETAKNKGISFEIKKISMNYSGRYMAENEGGDGIAKVLIDKKYKKIIGVQIIGSYASEIIYGAGIMVETEMLVKDLQEIVFPHPTVSEIIREAIFS</sequence>
<dbReference type="PIRSF" id="PIRSF000350">
    <property type="entry name" value="Mercury_reductase_MerA"/>
    <property type="match status" value="1"/>
</dbReference>
<evidence type="ECO:0000259" key="17">
    <source>
        <dbReference type="Pfam" id="PF02852"/>
    </source>
</evidence>
<evidence type="ECO:0000259" key="18">
    <source>
        <dbReference type="Pfam" id="PF07992"/>
    </source>
</evidence>
<dbReference type="InterPro" id="IPR012999">
    <property type="entry name" value="Pyr_OxRdtase_I_AS"/>
</dbReference>
<feature type="binding site" evidence="14">
    <location>
        <position position="307"/>
    </location>
    <ligand>
        <name>FAD</name>
        <dbReference type="ChEBI" id="CHEBI:57692"/>
    </ligand>
</feature>
<comment type="cofactor">
    <cofactor evidence="14 16">
        <name>FAD</name>
        <dbReference type="ChEBI" id="CHEBI:57692"/>
    </cofactor>
    <text evidence="14 16">Binds 1 FAD per subunit.</text>
</comment>
<feature type="binding site" evidence="14">
    <location>
        <position position="204"/>
    </location>
    <ligand>
        <name>NAD(+)</name>
        <dbReference type="ChEBI" id="CHEBI:57540"/>
    </ligand>
</feature>
<keyword evidence="20" id="KW-1185">Reference proteome</keyword>
<comment type="similarity">
    <text evidence="2 16">Belongs to the class-I pyridine nucleotide-disulfide oxidoreductase family.</text>
</comment>
<dbReference type="GO" id="GO:0050660">
    <property type="term" value="F:flavin adenine dinucleotide binding"/>
    <property type="evidence" value="ECO:0007669"/>
    <property type="project" value="InterPro"/>
</dbReference>
<feature type="binding site" evidence="14">
    <location>
        <position position="267"/>
    </location>
    <ligand>
        <name>NAD(+)</name>
        <dbReference type="ChEBI" id="CHEBI:57540"/>
    </ligand>
</feature>
<dbReference type="InterPro" id="IPR023753">
    <property type="entry name" value="FAD/NAD-binding_dom"/>
</dbReference>
<dbReference type="GO" id="GO:0006103">
    <property type="term" value="P:2-oxoglutarate metabolic process"/>
    <property type="evidence" value="ECO:0007669"/>
    <property type="project" value="TreeGrafter"/>
</dbReference>
<feature type="binding site" evidence="14">
    <location>
        <begin position="181"/>
        <end position="188"/>
    </location>
    <ligand>
        <name>NAD(+)</name>
        <dbReference type="ChEBI" id="CHEBI:57540"/>
    </ligand>
</feature>
<dbReference type="Pfam" id="PF07992">
    <property type="entry name" value="Pyr_redox_2"/>
    <property type="match status" value="1"/>
</dbReference>
<keyword evidence="11 16" id="KW-0676">Redox-active center</keyword>
<evidence type="ECO:0000256" key="6">
    <source>
        <dbReference type="ARBA" id="ARBA00022630"/>
    </source>
</evidence>
<dbReference type="NCBIfam" id="TIGR01350">
    <property type="entry name" value="lipoamide_DH"/>
    <property type="match status" value="1"/>
</dbReference>
<evidence type="ECO:0000256" key="15">
    <source>
        <dbReference type="PIRSR" id="PIRSR000350-4"/>
    </source>
</evidence>
<name>A0A6A7K7S1_9FIRM</name>
<protein>
    <recommendedName>
        <fullName evidence="4 16">Dihydrolipoyl dehydrogenase</fullName>
        <ecNumber evidence="3 16">1.8.1.4</ecNumber>
    </recommendedName>
</protein>
<feature type="binding site" evidence="14">
    <location>
        <position position="112"/>
    </location>
    <ligand>
        <name>FAD</name>
        <dbReference type="ChEBI" id="CHEBI:57692"/>
    </ligand>
</feature>
<keyword evidence="6 16" id="KW-0285">Flavoprotein</keyword>
<evidence type="ECO:0000256" key="13">
    <source>
        <dbReference type="PIRSR" id="PIRSR000350-2"/>
    </source>
</evidence>
<dbReference type="FunFam" id="3.30.390.30:FF:000001">
    <property type="entry name" value="Dihydrolipoyl dehydrogenase"/>
    <property type="match status" value="1"/>
</dbReference>
<evidence type="ECO:0000256" key="4">
    <source>
        <dbReference type="ARBA" id="ARBA00016961"/>
    </source>
</evidence>
<keyword evidence="8 16" id="KW-0560">Oxidoreductase</keyword>
<feature type="disulfide bond" description="Redox-active" evidence="15">
    <location>
        <begin position="40"/>
        <end position="45"/>
    </location>
</feature>
<feature type="domain" description="Pyridine nucleotide-disulphide oxidoreductase dimerisation" evidence="17">
    <location>
        <begin position="341"/>
        <end position="450"/>
    </location>
</feature>
<dbReference type="PANTHER" id="PTHR22912:SF217">
    <property type="entry name" value="DIHYDROLIPOYL DEHYDROGENASE"/>
    <property type="match status" value="1"/>
</dbReference>
<evidence type="ECO:0000256" key="12">
    <source>
        <dbReference type="ARBA" id="ARBA00049187"/>
    </source>
</evidence>
<dbReference type="Proteomes" id="UP000440004">
    <property type="component" value="Unassembled WGS sequence"/>
</dbReference>
<accession>A0A6A7K7S1</accession>
<dbReference type="PRINTS" id="PR00368">
    <property type="entry name" value="FADPNR"/>
</dbReference>
<proteinExistence type="inferred from homology"/>
<feature type="binding site" evidence="14">
    <location>
        <position position="49"/>
    </location>
    <ligand>
        <name>FAD</name>
        <dbReference type="ChEBI" id="CHEBI:57692"/>
    </ligand>
</feature>
<evidence type="ECO:0000256" key="16">
    <source>
        <dbReference type="RuleBase" id="RU003692"/>
    </source>
</evidence>
<comment type="subcellular location">
    <subcellularLocation>
        <location evidence="1">Cytoplasm</location>
    </subcellularLocation>
</comment>
<evidence type="ECO:0000256" key="11">
    <source>
        <dbReference type="ARBA" id="ARBA00023284"/>
    </source>
</evidence>
<comment type="miscellaneous">
    <text evidence="16">The active site is a redox-active disulfide bond.</text>
</comment>
<dbReference type="GO" id="GO:0004148">
    <property type="term" value="F:dihydrolipoyl dehydrogenase (NADH) activity"/>
    <property type="evidence" value="ECO:0007669"/>
    <property type="project" value="UniProtKB-EC"/>
</dbReference>
<feature type="binding site" evidence="14">
    <location>
        <begin position="313"/>
        <end position="316"/>
    </location>
    <ligand>
        <name>FAD</name>
        <dbReference type="ChEBI" id="CHEBI:57692"/>
    </ligand>
</feature>
<evidence type="ECO:0000256" key="9">
    <source>
        <dbReference type="ARBA" id="ARBA00023027"/>
    </source>
</evidence>
<dbReference type="InterPro" id="IPR036188">
    <property type="entry name" value="FAD/NAD-bd_sf"/>
</dbReference>
<keyword evidence="14" id="KW-0547">Nucleotide-binding</keyword>
<evidence type="ECO:0000256" key="10">
    <source>
        <dbReference type="ARBA" id="ARBA00023157"/>
    </source>
</evidence>
<evidence type="ECO:0000313" key="20">
    <source>
        <dbReference type="Proteomes" id="UP000440004"/>
    </source>
</evidence>
<reference evidence="19 20" key="1">
    <citation type="submission" date="2019-10" db="EMBL/GenBank/DDBJ databases">
        <title>Alkalibaculum tamaniensis sp.nov., a new alkaliphilic acetogen, isolated on methoxylated aromatics from a mud volcano.</title>
        <authorList>
            <person name="Khomyakova M.A."/>
            <person name="Merkel A.Y."/>
            <person name="Bonch-Osmolovskaya E.A."/>
            <person name="Slobodkin A.I."/>
        </authorList>
    </citation>
    <scope>NUCLEOTIDE SEQUENCE [LARGE SCALE GENOMIC DNA]</scope>
    <source>
        <strain evidence="19 20">M08DMB</strain>
    </source>
</reference>
<dbReference type="SUPFAM" id="SSF51905">
    <property type="entry name" value="FAD/NAD(P)-binding domain"/>
    <property type="match status" value="1"/>
</dbReference>
<evidence type="ECO:0000256" key="14">
    <source>
        <dbReference type="PIRSR" id="PIRSR000350-3"/>
    </source>
</evidence>
<keyword evidence="10" id="KW-1015">Disulfide bond</keyword>
<keyword evidence="5" id="KW-0963">Cytoplasm</keyword>
<gene>
    <name evidence="19" type="primary">lpdA</name>
    <name evidence="19" type="ORF">GC105_06330</name>
</gene>
<comment type="caution">
    <text evidence="19">The sequence shown here is derived from an EMBL/GenBank/DDBJ whole genome shotgun (WGS) entry which is preliminary data.</text>
</comment>
<dbReference type="InterPro" id="IPR001100">
    <property type="entry name" value="Pyr_nuc-diS_OxRdtase"/>
</dbReference>
<dbReference type="InterPro" id="IPR006258">
    <property type="entry name" value="Lipoamide_DH"/>
</dbReference>
<dbReference type="EC" id="1.8.1.4" evidence="3 16"/>
<evidence type="ECO:0000256" key="7">
    <source>
        <dbReference type="ARBA" id="ARBA00022827"/>
    </source>
</evidence>
<dbReference type="PROSITE" id="PS00076">
    <property type="entry name" value="PYRIDINE_REDOX_1"/>
    <property type="match status" value="1"/>
</dbReference>
<dbReference type="InterPro" id="IPR016156">
    <property type="entry name" value="FAD/NAD-linked_Rdtase_dimer_sf"/>
</dbReference>
<evidence type="ECO:0000256" key="3">
    <source>
        <dbReference type="ARBA" id="ARBA00012608"/>
    </source>
</evidence>
<dbReference type="PRINTS" id="PR00411">
    <property type="entry name" value="PNDRDTASEI"/>
</dbReference>
<comment type="catalytic activity">
    <reaction evidence="12 16">
        <text>N(6)-[(R)-dihydrolipoyl]-L-lysyl-[protein] + NAD(+) = N(6)-[(R)-lipoyl]-L-lysyl-[protein] + NADH + H(+)</text>
        <dbReference type="Rhea" id="RHEA:15045"/>
        <dbReference type="Rhea" id="RHEA-COMP:10474"/>
        <dbReference type="Rhea" id="RHEA-COMP:10475"/>
        <dbReference type="ChEBI" id="CHEBI:15378"/>
        <dbReference type="ChEBI" id="CHEBI:57540"/>
        <dbReference type="ChEBI" id="CHEBI:57945"/>
        <dbReference type="ChEBI" id="CHEBI:83099"/>
        <dbReference type="ChEBI" id="CHEBI:83100"/>
        <dbReference type="EC" id="1.8.1.4"/>
    </reaction>
</comment>
<dbReference type="Gene3D" id="3.30.390.30">
    <property type="match status" value="1"/>
</dbReference>
<evidence type="ECO:0000256" key="2">
    <source>
        <dbReference type="ARBA" id="ARBA00007532"/>
    </source>
</evidence>
<feature type="domain" description="FAD/NAD(P)-binding" evidence="18">
    <location>
        <begin position="3"/>
        <end position="322"/>
    </location>
</feature>
<dbReference type="InterPro" id="IPR050151">
    <property type="entry name" value="Class-I_Pyr_Nuc-Dis_Oxidored"/>
</dbReference>